<gene>
    <name evidence="2" type="ORF">FKW44_002848</name>
</gene>
<evidence type="ECO:0000313" key="2">
    <source>
        <dbReference type="EMBL" id="QQP57758.1"/>
    </source>
</evidence>
<organism evidence="2 3">
    <name type="scientific">Caligus rogercresseyi</name>
    <name type="common">Sea louse</name>
    <dbReference type="NCBI Taxonomy" id="217165"/>
    <lineage>
        <taxon>Eukaryota</taxon>
        <taxon>Metazoa</taxon>
        <taxon>Ecdysozoa</taxon>
        <taxon>Arthropoda</taxon>
        <taxon>Crustacea</taxon>
        <taxon>Multicrustacea</taxon>
        <taxon>Hexanauplia</taxon>
        <taxon>Copepoda</taxon>
        <taxon>Siphonostomatoida</taxon>
        <taxon>Caligidae</taxon>
        <taxon>Caligus</taxon>
    </lineage>
</organism>
<dbReference type="AlphaFoldDB" id="A0A7T8KL58"/>
<name>A0A7T8KL58_CALRO</name>
<feature type="transmembrane region" description="Helical" evidence="1">
    <location>
        <begin position="48"/>
        <end position="67"/>
    </location>
</feature>
<dbReference type="EMBL" id="CP045891">
    <property type="protein sequence ID" value="QQP57758.1"/>
    <property type="molecule type" value="Genomic_DNA"/>
</dbReference>
<protein>
    <submittedName>
        <fullName evidence="2">Uncharacterized protein</fullName>
    </submittedName>
</protein>
<reference evidence="3" key="1">
    <citation type="submission" date="2021-01" db="EMBL/GenBank/DDBJ databases">
        <title>Caligus Genome Assembly.</title>
        <authorList>
            <person name="Gallardo-Escarate C."/>
        </authorList>
    </citation>
    <scope>NUCLEOTIDE SEQUENCE [LARGE SCALE GENOMIC DNA]</scope>
</reference>
<proteinExistence type="predicted"/>
<keyword evidence="1" id="KW-0812">Transmembrane</keyword>
<keyword evidence="3" id="KW-1185">Reference proteome</keyword>
<evidence type="ECO:0000256" key="1">
    <source>
        <dbReference type="SAM" id="Phobius"/>
    </source>
</evidence>
<accession>A0A7T8KL58</accession>
<evidence type="ECO:0000313" key="3">
    <source>
        <dbReference type="Proteomes" id="UP000595437"/>
    </source>
</evidence>
<keyword evidence="1" id="KW-1133">Transmembrane helix</keyword>
<sequence>MKLHIVQHIYLFFLLAFYGFSVVIRSLLNVIYGEHFTPMSVLLKAHRVFEVFMSLFFISMLLLFPLYQSPNLRTLAVSCSCSWWRDITCHSSRPLVITLRAWS</sequence>
<keyword evidence="1" id="KW-0472">Membrane</keyword>
<feature type="transmembrane region" description="Helical" evidence="1">
    <location>
        <begin position="9"/>
        <end position="28"/>
    </location>
</feature>
<dbReference type="Proteomes" id="UP000595437">
    <property type="component" value="Chromosome 2"/>
</dbReference>
<dbReference type="OrthoDB" id="7772743at2759"/>